<evidence type="ECO:0000259" key="5">
    <source>
        <dbReference type="PROSITE" id="PS50893"/>
    </source>
</evidence>
<dbReference type="PROSITE" id="PS50893">
    <property type="entry name" value="ABC_TRANSPORTER_2"/>
    <property type="match status" value="1"/>
</dbReference>
<evidence type="ECO:0000313" key="7">
    <source>
        <dbReference type="Proteomes" id="UP000185984"/>
    </source>
</evidence>
<keyword evidence="7" id="KW-1185">Reference proteome</keyword>
<keyword evidence="4" id="KW-0067">ATP-binding</keyword>
<comment type="caution">
    <text evidence="6">The sequence shown here is derived from an EMBL/GenBank/DDBJ whole genome shotgun (WGS) entry which is preliminary data.</text>
</comment>
<accession>A0A1U7HHS1</accession>
<dbReference type="RefSeq" id="WP_073550969.1">
    <property type="nucleotide sequence ID" value="NZ_CAWMVK010000009.1"/>
</dbReference>
<dbReference type="SMART" id="SM00382">
    <property type="entry name" value="AAA"/>
    <property type="match status" value="1"/>
</dbReference>
<keyword evidence="3" id="KW-0547">Nucleotide-binding</keyword>
<dbReference type="GO" id="GO:0005524">
    <property type="term" value="F:ATP binding"/>
    <property type="evidence" value="ECO:0007669"/>
    <property type="project" value="UniProtKB-KW"/>
</dbReference>
<evidence type="ECO:0000256" key="4">
    <source>
        <dbReference type="ARBA" id="ARBA00022840"/>
    </source>
</evidence>
<dbReference type="CDD" id="cd03255">
    <property type="entry name" value="ABC_MJ0796_LolCDE_FtsE"/>
    <property type="match status" value="1"/>
</dbReference>
<dbReference type="PANTHER" id="PTHR42798">
    <property type="entry name" value="LIPOPROTEIN-RELEASING SYSTEM ATP-BINDING PROTEIN LOLD"/>
    <property type="match status" value="1"/>
</dbReference>
<dbReference type="GO" id="GO:0022857">
    <property type="term" value="F:transmembrane transporter activity"/>
    <property type="evidence" value="ECO:0007669"/>
    <property type="project" value="UniProtKB-ARBA"/>
</dbReference>
<name>A0A1U7HHS1_9CHRO</name>
<dbReference type="InterPro" id="IPR003439">
    <property type="entry name" value="ABC_transporter-like_ATP-bd"/>
</dbReference>
<dbReference type="Gene3D" id="3.40.50.300">
    <property type="entry name" value="P-loop containing nucleotide triphosphate hydrolases"/>
    <property type="match status" value="1"/>
</dbReference>
<proteinExistence type="inferred from homology"/>
<dbReference type="InterPro" id="IPR017871">
    <property type="entry name" value="ABC_transporter-like_CS"/>
</dbReference>
<evidence type="ECO:0000256" key="2">
    <source>
        <dbReference type="ARBA" id="ARBA00022448"/>
    </source>
</evidence>
<dbReference type="PANTHER" id="PTHR42798:SF2">
    <property type="entry name" value="ABC TRANSPORTER ATP-BINDING PROTEIN MG467-RELATED"/>
    <property type="match status" value="1"/>
</dbReference>
<sequence length="248" mass="27473">MRSQHGQLPNSSGASNIGFHLQAITKVYRMGEVKVYALQSIDLNLYEGEFIVVLGPSGSGKSTLLNILGGLDVPSSGQIVFNRRDLTNASDAELTRFRRDCIGFIFQFYNLIPSLTARENVALVTEMARRPMSPEEALTRVGLSDRINHFPSQMSGGEQQRVAIARAIAKRPQVLLCDEPTGALDFQTGKLVLEVLEQANRELGTMTIVITHNAGISRMADRVITMRSGQILHIRRNERKVAPAQLEW</sequence>
<dbReference type="InterPro" id="IPR017911">
    <property type="entry name" value="MacB-like_ATP-bd"/>
</dbReference>
<organism evidence="6 7">
    <name type="scientific">Chroogloeocystis siderophila 5.2 s.c.1</name>
    <dbReference type="NCBI Taxonomy" id="247279"/>
    <lineage>
        <taxon>Bacteria</taxon>
        <taxon>Bacillati</taxon>
        <taxon>Cyanobacteriota</taxon>
        <taxon>Cyanophyceae</taxon>
        <taxon>Oscillatoriophycideae</taxon>
        <taxon>Chroococcales</taxon>
        <taxon>Chroococcaceae</taxon>
        <taxon>Chroogloeocystis</taxon>
    </lineage>
</organism>
<dbReference type="PROSITE" id="PS00211">
    <property type="entry name" value="ABC_TRANSPORTER_1"/>
    <property type="match status" value="1"/>
</dbReference>
<evidence type="ECO:0000256" key="1">
    <source>
        <dbReference type="ARBA" id="ARBA00005417"/>
    </source>
</evidence>
<dbReference type="GO" id="GO:0098796">
    <property type="term" value="C:membrane protein complex"/>
    <property type="evidence" value="ECO:0007669"/>
    <property type="project" value="UniProtKB-ARBA"/>
</dbReference>
<dbReference type="OrthoDB" id="508204at2"/>
<protein>
    <submittedName>
        <fullName evidence="6">ABC transporter</fullName>
    </submittedName>
</protein>
<dbReference type="Pfam" id="PF00005">
    <property type="entry name" value="ABC_tran"/>
    <property type="match status" value="1"/>
</dbReference>
<dbReference type="InterPro" id="IPR003593">
    <property type="entry name" value="AAA+_ATPase"/>
</dbReference>
<feature type="domain" description="ABC transporter" evidence="5">
    <location>
        <begin position="19"/>
        <end position="248"/>
    </location>
</feature>
<gene>
    <name evidence="6" type="ORF">NIES1031_18535</name>
</gene>
<evidence type="ECO:0000256" key="3">
    <source>
        <dbReference type="ARBA" id="ARBA00022741"/>
    </source>
</evidence>
<dbReference type="STRING" id="247279.NIES1031_18535"/>
<dbReference type="GO" id="GO:0016887">
    <property type="term" value="F:ATP hydrolysis activity"/>
    <property type="evidence" value="ECO:0007669"/>
    <property type="project" value="InterPro"/>
</dbReference>
<dbReference type="EMBL" id="MRCC01000017">
    <property type="protein sequence ID" value="OKH23104.1"/>
    <property type="molecule type" value="Genomic_DNA"/>
</dbReference>
<evidence type="ECO:0000313" key="6">
    <source>
        <dbReference type="EMBL" id="OKH23104.1"/>
    </source>
</evidence>
<dbReference type="SUPFAM" id="SSF52540">
    <property type="entry name" value="P-loop containing nucleoside triphosphate hydrolases"/>
    <property type="match status" value="1"/>
</dbReference>
<dbReference type="InterPro" id="IPR027417">
    <property type="entry name" value="P-loop_NTPase"/>
</dbReference>
<dbReference type="Proteomes" id="UP000185984">
    <property type="component" value="Unassembled WGS sequence"/>
</dbReference>
<comment type="similarity">
    <text evidence="1">Belongs to the ABC transporter superfamily.</text>
</comment>
<keyword evidence="2" id="KW-0813">Transport</keyword>
<reference evidence="6 7" key="1">
    <citation type="submission" date="2016-11" db="EMBL/GenBank/DDBJ databases">
        <title>Draft Genome Sequences of Nine Cyanobacterial Strains from Diverse Habitats.</title>
        <authorList>
            <person name="Zhu T."/>
            <person name="Hou S."/>
            <person name="Lu X."/>
            <person name="Hess W.R."/>
        </authorList>
    </citation>
    <scope>NUCLEOTIDE SEQUENCE [LARGE SCALE GENOMIC DNA]</scope>
    <source>
        <strain evidence="6 7">5.2 s.c.1</strain>
    </source>
</reference>
<dbReference type="AlphaFoldDB" id="A0A1U7HHS1"/>
<dbReference type="FunFam" id="3.40.50.300:FF:000032">
    <property type="entry name" value="Export ABC transporter ATP-binding protein"/>
    <property type="match status" value="1"/>
</dbReference>